<organism evidence="1 2">
    <name type="scientific">Melaminivora suipulveris</name>
    <dbReference type="NCBI Taxonomy" id="2109913"/>
    <lineage>
        <taxon>Bacteria</taxon>
        <taxon>Pseudomonadati</taxon>
        <taxon>Pseudomonadota</taxon>
        <taxon>Betaproteobacteria</taxon>
        <taxon>Burkholderiales</taxon>
        <taxon>Comamonadaceae</taxon>
        <taxon>Melaminivora</taxon>
    </lineage>
</organism>
<proteinExistence type="predicted"/>
<evidence type="ECO:0000313" key="1">
    <source>
        <dbReference type="EMBL" id="AVO50547.1"/>
    </source>
</evidence>
<dbReference type="AlphaFoldDB" id="A0A2R3QFR7"/>
<dbReference type="KEGG" id="mela:C6568_15895"/>
<accession>A0A2R3QFR7</accession>
<name>A0A2R3QFR7_9BURK</name>
<reference evidence="1 2" key="1">
    <citation type="submission" date="2018-03" db="EMBL/GenBank/DDBJ databases">
        <title>Genome sequencing of Melaminivora sp.</title>
        <authorList>
            <person name="Kim S.-J."/>
            <person name="Heo J."/>
            <person name="Ahn J.-H."/>
            <person name="Kwon S.-W."/>
        </authorList>
    </citation>
    <scope>NUCLEOTIDE SEQUENCE [LARGE SCALE GENOMIC DNA]</scope>
    <source>
        <strain evidence="1 2">SC2-9</strain>
    </source>
</reference>
<sequence length="809" mass="85198">MHGIALRHDFQQSPVGSLAGRGVQQAQAQAPRSLGRVLSDVGRGIQGLASRALNAVTPHGVRADSKFRAGLKETGAQVGELLGALSHGKGHQVDGAAAQRVLRGLGAAAEPLTSRGLPYGKAIEQRAAVHLANMTPAQRQALHTGLAMAQNSALKDDPTLAAVRRAMEQRAVEQGVPALQQGLDLAIAMVAQEAQDKGVTGRAFDELYNTAREVLTAQGFGGLPASELKHLQRALVLQALDQRLDTDDMPSFIATATLINQLPSRELHALMHEERTLAGADIFNAPTAVMGAIGRRADVLEQQLGASLGALLARSSPAEDDPAGILHAPQSFARDVADAGQALADLRQHCELHDMHFPPALAEAHARTLDHLERYLDNPTHLAQLPELSAGQLHGMQRGLQQIGVEAGQAEMTADAARRREAALDDHAQVLAPGLQALAHGHLPQALDALAGAQARADAALSVHMALGLKVEGADEIMDLRDRLIGHALGRLDDAALQALSARLHSPQAEALMDALGEAASALLSGGSSLQDVDEDAGRALYTRSTDLMLLRSQVDSQLQQRGLAAPPPAWAGELDAAQVIRAQYGVAMNPGGGVNVHAGRAGPAMQEAVQGNIEGMVARPDSLPRHAQFPQVSSAFMADLPRARYAITDAGGSRPLFDPQAPDRDGATRSAIAQLQQLAGGNDELVLLASRLAHQGSLAGLQEALLTPQGLLRLPDGTPGRLMGTERVDYGFASDGEGGLLLRVNYDVQDATHFLPAPRSASEGIGSPVELDAQRSNSQFNFTLHIGADLSVRVSEPVQYRYDAQRAA</sequence>
<dbReference type="Proteomes" id="UP000237925">
    <property type="component" value="Chromosome"/>
</dbReference>
<evidence type="ECO:0000313" key="2">
    <source>
        <dbReference type="Proteomes" id="UP000237925"/>
    </source>
</evidence>
<gene>
    <name evidence="1" type="ORF">C6568_15895</name>
</gene>
<keyword evidence="2" id="KW-1185">Reference proteome</keyword>
<dbReference type="EMBL" id="CP027667">
    <property type="protein sequence ID" value="AVO50547.1"/>
    <property type="molecule type" value="Genomic_DNA"/>
</dbReference>
<protein>
    <submittedName>
        <fullName evidence="1">Uncharacterized protein</fullName>
    </submittedName>
</protein>